<dbReference type="EMBL" id="CAEZUO010000042">
    <property type="protein sequence ID" value="CAB4606887.1"/>
    <property type="molecule type" value="Genomic_DNA"/>
</dbReference>
<protein>
    <submittedName>
        <fullName evidence="1">Unannotated protein</fullName>
    </submittedName>
</protein>
<proteinExistence type="predicted"/>
<gene>
    <name evidence="1" type="ORF">UFOPK1827_01018</name>
</gene>
<name>A0A6J6GZS4_9ZZZZ</name>
<organism evidence="1">
    <name type="scientific">freshwater metagenome</name>
    <dbReference type="NCBI Taxonomy" id="449393"/>
    <lineage>
        <taxon>unclassified sequences</taxon>
        <taxon>metagenomes</taxon>
        <taxon>ecological metagenomes</taxon>
    </lineage>
</organism>
<reference evidence="1" key="1">
    <citation type="submission" date="2020-05" db="EMBL/GenBank/DDBJ databases">
        <authorList>
            <person name="Chiriac C."/>
            <person name="Salcher M."/>
            <person name="Ghai R."/>
            <person name="Kavagutti S V."/>
        </authorList>
    </citation>
    <scope>NUCLEOTIDE SEQUENCE</scope>
</reference>
<dbReference type="AlphaFoldDB" id="A0A6J6GZS4"/>
<evidence type="ECO:0000313" key="1">
    <source>
        <dbReference type="EMBL" id="CAB4606887.1"/>
    </source>
</evidence>
<accession>A0A6J6GZS4</accession>
<sequence>MVACIDNSLTIGTQRVTGDESRRCSDVDTGLENSNHVIDIGPFRVVDHAVRIQAQQRIDVVCRKYANGIEAAQFPDISSDFVGPPCITTDNFEFRIGNSGDHRSLTNIAGRPLHNSIDT</sequence>